<keyword evidence="6" id="KW-1185">Reference proteome</keyword>
<comment type="similarity">
    <text evidence="2">Belongs to the cysteine synthase/cystathionine beta-synthase family.</text>
</comment>
<name>A0A852DCZ5_PASAF</name>
<comment type="cofactor">
    <cofactor evidence="1">
        <name>pyridoxal 5'-phosphate</name>
        <dbReference type="ChEBI" id="CHEBI:597326"/>
    </cofactor>
</comment>
<keyword evidence="3" id="KW-0663">Pyridoxal phosphate</keyword>
<dbReference type="SUPFAM" id="SSF53686">
    <property type="entry name" value="Tryptophan synthase beta subunit-like PLP-dependent enzymes"/>
    <property type="match status" value="1"/>
</dbReference>
<comment type="caution">
    <text evidence="5">The sequence shown here is derived from an EMBL/GenBank/DDBJ whole genome shotgun (WGS) entry which is preliminary data.</text>
</comment>
<dbReference type="FunFam" id="3.40.50.1100:FF:000003">
    <property type="entry name" value="Cystathionine beta-synthase"/>
    <property type="match status" value="1"/>
</dbReference>
<evidence type="ECO:0000313" key="5">
    <source>
        <dbReference type="EMBL" id="NXP90902.1"/>
    </source>
</evidence>
<dbReference type="Pfam" id="PF00291">
    <property type="entry name" value="PALP"/>
    <property type="match status" value="1"/>
</dbReference>
<sequence length="131" mass="14534">QTRIGTCKPHRQKHPLCQPSGGNVLEGRACQSWPCIGLALAAAVKGYRCIIVMPEKMSMEKVDVLRALGAEIVRTPTTARFDSPESHVGVAWRLKNEIPNAHILDQYRNASNPLTHYDTTAEEILQQCDGR</sequence>
<evidence type="ECO:0000256" key="2">
    <source>
        <dbReference type="ARBA" id="ARBA00007103"/>
    </source>
</evidence>
<reference evidence="5" key="1">
    <citation type="submission" date="2019-09" db="EMBL/GenBank/DDBJ databases">
        <title>Bird 10,000 Genomes (B10K) Project - Family phase.</title>
        <authorList>
            <person name="Zhang G."/>
        </authorList>
    </citation>
    <scope>NUCLEOTIDE SEQUENCE</scope>
    <source>
        <strain evidence="5">OUT-0017</strain>
        <tissue evidence="5">Muscle</tissue>
    </source>
</reference>
<feature type="non-terminal residue" evidence="5">
    <location>
        <position position="1"/>
    </location>
</feature>
<dbReference type="InterPro" id="IPR036052">
    <property type="entry name" value="TrpB-like_PALP_sf"/>
</dbReference>
<dbReference type="GO" id="GO:0006534">
    <property type="term" value="P:cysteine metabolic process"/>
    <property type="evidence" value="ECO:0007669"/>
    <property type="project" value="UniProtKB-ARBA"/>
</dbReference>
<evidence type="ECO:0000259" key="4">
    <source>
        <dbReference type="Pfam" id="PF00291"/>
    </source>
</evidence>
<feature type="non-terminal residue" evidence="5">
    <location>
        <position position="131"/>
    </location>
</feature>
<dbReference type="InterPro" id="IPR050214">
    <property type="entry name" value="Cys_Synth/Cystath_Beta-Synth"/>
</dbReference>
<evidence type="ECO:0000313" key="6">
    <source>
        <dbReference type="Proteomes" id="UP000625584"/>
    </source>
</evidence>
<accession>A0A852DCZ5</accession>
<evidence type="ECO:0000256" key="3">
    <source>
        <dbReference type="ARBA" id="ARBA00022898"/>
    </source>
</evidence>
<gene>
    <name evidence="5" type="primary">Cbs_0</name>
    <name evidence="5" type="ORF">PASAMO_R09550</name>
</gene>
<feature type="domain" description="Tryptophan synthase beta chain-like PALP" evidence="4">
    <location>
        <begin position="35"/>
        <end position="129"/>
    </location>
</feature>
<dbReference type="GO" id="GO:0044272">
    <property type="term" value="P:sulfur compound biosynthetic process"/>
    <property type="evidence" value="ECO:0007669"/>
    <property type="project" value="UniProtKB-ARBA"/>
</dbReference>
<protein>
    <submittedName>
        <fullName evidence="5">CBS synthase</fullName>
    </submittedName>
</protein>
<evidence type="ECO:0000256" key="1">
    <source>
        <dbReference type="ARBA" id="ARBA00001933"/>
    </source>
</evidence>
<dbReference type="Proteomes" id="UP000625584">
    <property type="component" value="Unassembled WGS sequence"/>
</dbReference>
<dbReference type="PANTHER" id="PTHR10314">
    <property type="entry name" value="CYSTATHIONINE BETA-SYNTHASE"/>
    <property type="match status" value="1"/>
</dbReference>
<proteinExistence type="inferred from homology"/>
<dbReference type="InterPro" id="IPR001926">
    <property type="entry name" value="TrpB-like_PALP"/>
</dbReference>
<dbReference type="Gene3D" id="3.40.50.1100">
    <property type="match status" value="2"/>
</dbReference>
<dbReference type="AlphaFoldDB" id="A0A852DCZ5"/>
<dbReference type="EMBL" id="WBNP01003421">
    <property type="protein sequence ID" value="NXP90902.1"/>
    <property type="molecule type" value="Genomic_DNA"/>
</dbReference>
<organism evidence="5 6">
    <name type="scientific">Passerina amoena</name>
    <name type="common">Lazuli bunting</name>
    <dbReference type="NCBI Taxonomy" id="142471"/>
    <lineage>
        <taxon>Eukaryota</taxon>
        <taxon>Metazoa</taxon>
        <taxon>Chordata</taxon>
        <taxon>Craniata</taxon>
        <taxon>Vertebrata</taxon>
        <taxon>Euteleostomi</taxon>
        <taxon>Archelosauria</taxon>
        <taxon>Archosauria</taxon>
        <taxon>Dinosauria</taxon>
        <taxon>Saurischia</taxon>
        <taxon>Theropoda</taxon>
        <taxon>Coelurosauria</taxon>
        <taxon>Aves</taxon>
        <taxon>Neognathae</taxon>
        <taxon>Neoaves</taxon>
        <taxon>Telluraves</taxon>
        <taxon>Australaves</taxon>
        <taxon>Passeriformes</taxon>
        <taxon>Cardinalidae</taxon>
        <taxon>Passerina</taxon>
    </lineage>
</organism>
<dbReference type="GO" id="GO:0009069">
    <property type="term" value="P:serine family amino acid metabolic process"/>
    <property type="evidence" value="ECO:0007669"/>
    <property type="project" value="UniProtKB-ARBA"/>
</dbReference>